<feature type="region of interest" description="Disordered" evidence="2">
    <location>
        <begin position="381"/>
        <end position="405"/>
    </location>
</feature>
<evidence type="ECO:0000256" key="1">
    <source>
        <dbReference type="SAM" id="Coils"/>
    </source>
</evidence>
<gene>
    <name evidence="4" type="ORF">PUN28_003829</name>
</gene>
<evidence type="ECO:0000256" key="2">
    <source>
        <dbReference type="SAM" id="MobiDB-lite"/>
    </source>
</evidence>
<comment type="caution">
    <text evidence="4">The sequence shown here is derived from an EMBL/GenBank/DDBJ whole genome shotgun (WGS) entry which is preliminary data.</text>
</comment>
<accession>A0AAW2GP74</accession>
<protein>
    <submittedName>
        <fullName evidence="4">Uncharacterized protein</fullName>
    </submittedName>
</protein>
<evidence type="ECO:0000256" key="3">
    <source>
        <dbReference type="SAM" id="SignalP"/>
    </source>
</evidence>
<keyword evidence="3" id="KW-0732">Signal</keyword>
<keyword evidence="5" id="KW-1185">Reference proteome</keyword>
<feature type="signal peptide" evidence="3">
    <location>
        <begin position="1"/>
        <end position="23"/>
    </location>
</feature>
<keyword evidence="1" id="KW-0175">Coiled coil</keyword>
<dbReference type="Proteomes" id="UP001430953">
    <property type="component" value="Unassembled WGS sequence"/>
</dbReference>
<proteinExistence type="predicted"/>
<feature type="coiled-coil region" evidence="1">
    <location>
        <begin position="187"/>
        <end position="235"/>
    </location>
</feature>
<reference evidence="4 5" key="1">
    <citation type="submission" date="2023-03" db="EMBL/GenBank/DDBJ databases">
        <title>High recombination rates correlate with genetic variation in Cardiocondyla obscurior ants.</title>
        <authorList>
            <person name="Errbii M."/>
        </authorList>
    </citation>
    <scope>NUCLEOTIDE SEQUENCE [LARGE SCALE GENOMIC DNA]</scope>
    <source>
        <strain evidence="4">Alpha-2009</strain>
        <tissue evidence="4">Whole body</tissue>
    </source>
</reference>
<dbReference type="EMBL" id="JADYXP020000003">
    <property type="protein sequence ID" value="KAL0128722.1"/>
    <property type="molecule type" value="Genomic_DNA"/>
</dbReference>
<feature type="compositionally biased region" description="Basic and acidic residues" evidence="2">
    <location>
        <begin position="382"/>
        <end position="394"/>
    </location>
</feature>
<dbReference type="AlphaFoldDB" id="A0AAW2GP74"/>
<name>A0AAW2GP74_9HYME</name>
<sequence length="460" mass="53571">MTSRLHNCICVFILHAILQSSIGRVEIRNDTCRMKRETSVAETKLNEDSNYMKQINLGNEKKEDYDSEEKDIYQENTKEKRKISYADEDGESSLYDDYEAKDDAKREVLNDSEDYEEIEDYSPEILEHSKTLTNNMKLKNLNKASAFDSAAKIKDSELKDKISKLNYSSKMEEPINKNTSSDRVESNAEYENRVEEAIQRKIDALKEEIQRDIKAQQQIKDIEDDNARYDELQDQEYEENERPNFKEEPIEKRQIISKRFTREIANDAVKFSNTNEKTKSLKTKKCKKPPAKQPIKMDKLNTLKNKNLNKRFVVDKSFRPTTSKVLCKKKRAPSRQVFLVNNQHEAKKRQSRCYTLPSKRTAVKSNNILFVNPKSNSNFYTDNRKVSLPDSEAKNDEEERSFAAKHSDSLEALTDSFQELSPRLEKEYKEAFGGLQSEPGNALARFKRIKRMLDSPDAEI</sequence>
<evidence type="ECO:0000313" key="5">
    <source>
        <dbReference type="Proteomes" id="UP001430953"/>
    </source>
</evidence>
<feature type="chain" id="PRO_5043901342" evidence="3">
    <location>
        <begin position="24"/>
        <end position="460"/>
    </location>
</feature>
<organism evidence="4 5">
    <name type="scientific">Cardiocondyla obscurior</name>
    <dbReference type="NCBI Taxonomy" id="286306"/>
    <lineage>
        <taxon>Eukaryota</taxon>
        <taxon>Metazoa</taxon>
        <taxon>Ecdysozoa</taxon>
        <taxon>Arthropoda</taxon>
        <taxon>Hexapoda</taxon>
        <taxon>Insecta</taxon>
        <taxon>Pterygota</taxon>
        <taxon>Neoptera</taxon>
        <taxon>Endopterygota</taxon>
        <taxon>Hymenoptera</taxon>
        <taxon>Apocrita</taxon>
        <taxon>Aculeata</taxon>
        <taxon>Formicoidea</taxon>
        <taxon>Formicidae</taxon>
        <taxon>Myrmicinae</taxon>
        <taxon>Cardiocondyla</taxon>
    </lineage>
</organism>
<evidence type="ECO:0000313" key="4">
    <source>
        <dbReference type="EMBL" id="KAL0128722.1"/>
    </source>
</evidence>